<dbReference type="EMBL" id="JABEZY010000004">
    <property type="protein sequence ID" value="MBA0736566.1"/>
    <property type="molecule type" value="Genomic_DNA"/>
</dbReference>
<reference evidence="1 2" key="1">
    <citation type="journal article" date="2019" name="Genome Biol. Evol.">
        <title>Insights into the evolution of the New World diploid cottons (Gossypium, subgenus Houzingenia) based on genome sequencing.</title>
        <authorList>
            <person name="Grover C.E."/>
            <person name="Arick M.A. 2nd"/>
            <person name="Thrash A."/>
            <person name="Conover J.L."/>
            <person name="Sanders W.S."/>
            <person name="Peterson D.G."/>
            <person name="Frelichowski J.E."/>
            <person name="Scheffler J.A."/>
            <person name="Scheffler B.E."/>
            <person name="Wendel J.F."/>
        </authorList>
    </citation>
    <scope>NUCLEOTIDE SEQUENCE [LARGE SCALE GENOMIC DNA]</scope>
    <source>
        <strain evidence="1">5</strain>
        <tissue evidence="1">Leaf</tissue>
    </source>
</reference>
<evidence type="ECO:0000313" key="1">
    <source>
        <dbReference type="EMBL" id="MBA0736566.1"/>
    </source>
</evidence>
<dbReference type="Proteomes" id="UP000593579">
    <property type="component" value="Unassembled WGS sequence"/>
</dbReference>
<proteinExistence type="predicted"/>
<organism evidence="1 2">
    <name type="scientific">Gossypium gossypioides</name>
    <name type="common">Mexican cotton</name>
    <name type="synonym">Selera gossypioides</name>
    <dbReference type="NCBI Taxonomy" id="34282"/>
    <lineage>
        <taxon>Eukaryota</taxon>
        <taxon>Viridiplantae</taxon>
        <taxon>Streptophyta</taxon>
        <taxon>Embryophyta</taxon>
        <taxon>Tracheophyta</taxon>
        <taxon>Spermatophyta</taxon>
        <taxon>Magnoliopsida</taxon>
        <taxon>eudicotyledons</taxon>
        <taxon>Gunneridae</taxon>
        <taxon>Pentapetalae</taxon>
        <taxon>rosids</taxon>
        <taxon>malvids</taxon>
        <taxon>Malvales</taxon>
        <taxon>Malvaceae</taxon>
        <taxon>Malvoideae</taxon>
        <taxon>Gossypium</taxon>
    </lineage>
</organism>
<accession>A0A7J9BK41</accession>
<name>A0A7J9BK41_GOSGO</name>
<keyword evidence="2" id="KW-1185">Reference proteome</keyword>
<comment type="caution">
    <text evidence="1">The sequence shown here is derived from an EMBL/GenBank/DDBJ whole genome shotgun (WGS) entry which is preliminary data.</text>
</comment>
<sequence>MENVINYLTEGRGEWKCLLDVDTIFMHLNCFCFKCL</sequence>
<gene>
    <name evidence="1" type="ORF">Gogos_010104</name>
</gene>
<evidence type="ECO:0000313" key="2">
    <source>
        <dbReference type="Proteomes" id="UP000593579"/>
    </source>
</evidence>
<dbReference type="AlphaFoldDB" id="A0A7J9BK41"/>
<protein>
    <submittedName>
        <fullName evidence="1">Uncharacterized protein</fullName>
    </submittedName>
</protein>